<dbReference type="PANTHER" id="PTHR11334">
    <property type="entry name" value="MAS-RELATED G-PROTEIN COUPLED RECEPTOR"/>
    <property type="match status" value="1"/>
</dbReference>
<dbReference type="Gene3D" id="1.20.1070.10">
    <property type="entry name" value="Rhodopsin 7-helix transmembrane proteins"/>
    <property type="match status" value="1"/>
</dbReference>
<feature type="transmembrane region" description="Helical" evidence="11">
    <location>
        <begin position="106"/>
        <end position="131"/>
    </location>
</feature>
<dbReference type="SUPFAM" id="SSF81321">
    <property type="entry name" value="Family A G protein-coupled receptor-like"/>
    <property type="match status" value="1"/>
</dbReference>
<keyword evidence="4 11" id="KW-1133">Transmembrane helix</keyword>
<sequence length="304" mass="35398">MENKFSFGFQPYDDLPFSELYKYLGDSVMIDICTIFVCIFGLVANGIILRLLGFCTKRNPFTTYILNLTVSDFGFLLFLLHINIFVRIRNVLMPSYDLYTDILLNLLLLTHSSCQFLLTFISIDRCVAVFFPDWYCCHRSPNLPTALCAFIWVLLFLLCGIQLILFFTGADEYFDLTVYQYFVIACICLPLMTIATLTLFIKVSFKLQRHQRGKLLIVILLILLFSLLFSFLTNALSIAIYFNVVFDHLLDYMFLCGSLKSSINLLFFLLVGRWKVHRFQENAKVILQRVFKEEEPQHTIQTEL</sequence>
<evidence type="ECO:0000256" key="5">
    <source>
        <dbReference type="ARBA" id="ARBA00023040"/>
    </source>
</evidence>
<name>A0AA97JQX5_EUBMA</name>
<dbReference type="GeneID" id="129333998"/>
<dbReference type="InterPro" id="IPR000276">
    <property type="entry name" value="GPCR_Rhodpsn"/>
</dbReference>
<evidence type="ECO:0000256" key="3">
    <source>
        <dbReference type="ARBA" id="ARBA00022692"/>
    </source>
</evidence>
<evidence type="ECO:0000256" key="2">
    <source>
        <dbReference type="ARBA" id="ARBA00022475"/>
    </source>
</evidence>
<keyword evidence="5 10" id="KW-0297">G-protein coupled receptor</keyword>
<dbReference type="Pfam" id="PF10328">
    <property type="entry name" value="7TM_GPCR_Srx"/>
    <property type="match status" value="1"/>
</dbReference>
<dbReference type="RefSeq" id="XP_054841896.1">
    <property type="nucleotide sequence ID" value="XM_054985921.1"/>
</dbReference>
<dbReference type="InterPro" id="IPR019430">
    <property type="entry name" value="7TM_GPCR_serpentine_rcpt_Srx"/>
</dbReference>
<feature type="transmembrane region" description="Helical" evidence="11">
    <location>
        <begin position="64"/>
        <end position="86"/>
    </location>
</feature>
<evidence type="ECO:0000256" key="4">
    <source>
        <dbReference type="ARBA" id="ARBA00022989"/>
    </source>
</evidence>
<keyword evidence="13" id="KW-1185">Reference proteome</keyword>
<keyword evidence="7 10" id="KW-0675">Receptor</keyword>
<feature type="transmembrane region" description="Helical" evidence="11">
    <location>
        <begin position="179"/>
        <end position="203"/>
    </location>
</feature>
<dbReference type="Proteomes" id="UP001190640">
    <property type="component" value="Chromosome 7"/>
</dbReference>
<accession>A0AA97JQX5</accession>
<dbReference type="AlphaFoldDB" id="A0AA97JQX5"/>
<evidence type="ECO:0000256" key="7">
    <source>
        <dbReference type="ARBA" id="ARBA00023170"/>
    </source>
</evidence>
<evidence type="ECO:0000256" key="8">
    <source>
        <dbReference type="ARBA" id="ARBA00023224"/>
    </source>
</evidence>
<feature type="transmembrane region" description="Helical" evidence="11">
    <location>
        <begin position="252"/>
        <end position="271"/>
    </location>
</feature>
<dbReference type="InterPro" id="IPR017452">
    <property type="entry name" value="GPCR_Rhodpsn_7TM"/>
</dbReference>
<organism evidence="13 14">
    <name type="scientific">Eublepharis macularius</name>
    <name type="common">Leopard gecko</name>
    <name type="synonym">Cyrtodactylus macularius</name>
    <dbReference type="NCBI Taxonomy" id="481883"/>
    <lineage>
        <taxon>Eukaryota</taxon>
        <taxon>Metazoa</taxon>
        <taxon>Chordata</taxon>
        <taxon>Craniata</taxon>
        <taxon>Vertebrata</taxon>
        <taxon>Euteleostomi</taxon>
        <taxon>Lepidosauria</taxon>
        <taxon>Squamata</taxon>
        <taxon>Bifurcata</taxon>
        <taxon>Gekkota</taxon>
        <taxon>Eublepharidae</taxon>
        <taxon>Eublepharinae</taxon>
        <taxon>Eublepharis</taxon>
    </lineage>
</organism>
<dbReference type="KEGG" id="emc:129333998"/>
<protein>
    <submittedName>
        <fullName evidence="14">Mas-related G-protein coupled receptor member H-like</fullName>
    </submittedName>
</protein>
<evidence type="ECO:0000256" key="9">
    <source>
        <dbReference type="ARBA" id="ARBA00061394"/>
    </source>
</evidence>
<feature type="transmembrane region" description="Helical" evidence="11">
    <location>
        <begin position="143"/>
        <end position="167"/>
    </location>
</feature>
<gene>
    <name evidence="14" type="primary">LOC129333998</name>
</gene>
<feature type="transmembrane region" description="Helical" evidence="11">
    <location>
        <begin position="28"/>
        <end position="52"/>
    </location>
</feature>
<dbReference type="PRINTS" id="PR00237">
    <property type="entry name" value="GPCRRHODOPSN"/>
</dbReference>
<evidence type="ECO:0000256" key="11">
    <source>
        <dbReference type="SAM" id="Phobius"/>
    </source>
</evidence>
<dbReference type="GO" id="GO:0004930">
    <property type="term" value="F:G protein-coupled receptor activity"/>
    <property type="evidence" value="ECO:0007669"/>
    <property type="project" value="UniProtKB-KW"/>
</dbReference>
<keyword evidence="2" id="KW-1003">Cell membrane</keyword>
<evidence type="ECO:0000313" key="13">
    <source>
        <dbReference type="Proteomes" id="UP001190640"/>
    </source>
</evidence>
<evidence type="ECO:0000256" key="10">
    <source>
        <dbReference type="RuleBase" id="RU000688"/>
    </source>
</evidence>
<evidence type="ECO:0000256" key="1">
    <source>
        <dbReference type="ARBA" id="ARBA00004651"/>
    </source>
</evidence>
<evidence type="ECO:0000256" key="6">
    <source>
        <dbReference type="ARBA" id="ARBA00023136"/>
    </source>
</evidence>
<evidence type="ECO:0000313" key="14">
    <source>
        <dbReference type="RefSeq" id="XP_054841896.1"/>
    </source>
</evidence>
<evidence type="ECO:0000259" key="12">
    <source>
        <dbReference type="PROSITE" id="PS50262"/>
    </source>
</evidence>
<dbReference type="PROSITE" id="PS50262">
    <property type="entry name" value="G_PROTEIN_RECEP_F1_2"/>
    <property type="match status" value="1"/>
</dbReference>
<comment type="similarity">
    <text evidence="9">Belongs to the G-protein coupled receptor 1 family. Mas subfamily.</text>
</comment>
<dbReference type="PRINTS" id="PR02108">
    <property type="entry name" value="MRGPCRFAMILY"/>
</dbReference>
<dbReference type="GO" id="GO:0005886">
    <property type="term" value="C:plasma membrane"/>
    <property type="evidence" value="ECO:0007669"/>
    <property type="project" value="UniProtKB-SubCell"/>
</dbReference>
<proteinExistence type="inferred from homology"/>
<keyword evidence="6 11" id="KW-0472">Membrane</keyword>
<reference evidence="14" key="1">
    <citation type="submission" date="2025-08" db="UniProtKB">
        <authorList>
            <consortium name="RefSeq"/>
        </authorList>
    </citation>
    <scope>IDENTIFICATION</scope>
    <source>
        <tissue evidence="14">Blood</tissue>
    </source>
</reference>
<keyword evidence="3 10" id="KW-0812">Transmembrane</keyword>
<comment type="subcellular location">
    <subcellularLocation>
        <location evidence="1">Cell membrane</location>
        <topology evidence="1">Multi-pass membrane protein</topology>
    </subcellularLocation>
</comment>
<keyword evidence="8 10" id="KW-0807">Transducer</keyword>
<feature type="transmembrane region" description="Helical" evidence="11">
    <location>
        <begin position="215"/>
        <end position="240"/>
    </location>
</feature>
<feature type="domain" description="G-protein coupled receptors family 1 profile" evidence="12">
    <location>
        <begin position="44"/>
        <end position="268"/>
    </location>
</feature>
<dbReference type="FunFam" id="1.20.1070.10:FF:000193">
    <property type="entry name" value="Mas-related G-protein coupled receptor member E"/>
    <property type="match status" value="1"/>
</dbReference>
<dbReference type="PROSITE" id="PS00237">
    <property type="entry name" value="G_PROTEIN_RECEP_F1_1"/>
    <property type="match status" value="1"/>
</dbReference>
<dbReference type="InterPro" id="IPR026234">
    <property type="entry name" value="MRGPCRFAMILY"/>
</dbReference>
<dbReference type="PANTHER" id="PTHR11334:SF68">
    <property type="entry name" value="G-PROTEIN COUPLED RECEPTORS FAMILY 1 PROFILE DOMAIN-CONTAINING PROTEIN-RELATED"/>
    <property type="match status" value="1"/>
</dbReference>